<dbReference type="Proteomes" id="UP000623250">
    <property type="component" value="Unassembled WGS sequence"/>
</dbReference>
<dbReference type="EMBL" id="JAEMUK010000079">
    <property type="protein sequence ID" value="MBJ7544618.1"/>
    <property type="molecule type" value="Genomic_DNA"/>
</dbReference>
<evidence type="ECO:0000313" key="1">
    <source>
        <dbReference type="EMBL" id="MBJ7544618.1"/>
    </source>
</evidence>
<gene>
    <name evidence="1" type="ORF">JDN41_13770</name>
</gene>
<keyword evidence="2" id="KW-1185">Reference proteome</keyword>
<reference evidence="1 2" key="1">
    <citation type="submission" date="2020-12" db="EMBL/GenBank/DDBJ databases">
        <title>Revised draft genomes of Rhodomicrobium vannielii ATCC 17100 and Rhodomicrobium udaipurense JA643.</title>
        <authorList>
            <person name="Conners E.M."/>
            <person name="Davenport E.J."/>
            <person name="Bose A."/>
        </authorList>
    </citation>
    <scope>NUCLEOTIDE SEQUENCE [LARGE SCALE GENOMIC DNA]</scope>
    <source>
        <strain evidence="1 2">JA643</strain>
    </source>
</reference>
<protein>
    <submittedName>
        <fullName evidence="1">Uncharacterized protein</fullName>
    </submittedName>
</protein>
<accession>A0A8I1KM36</accession>
<comment type="caution">
    <text evidence="1">The sequence shown here is derived from an EMBL/GenBank/DDBJ whole genome shotgun (WGS) entry which is preliminary data.</text>
</comment>
<name>A0A8I1KM36_9HYPH</name>
<dbReference type="RefSeq" id="WP_037237118.1">
    <property type="nucleotide sequence ID" value="NZ_JAEMUK010000079.1"/>
</dbReference>
<dbReference type="AlphaFoldDB" id="A0A8I1KM36"/>
<organism evidence="1 2">
    <name type="scientific">Rhodomicrobium udaipurense</name>
    <dbReference type="NCBI Taxonomy" id="1202716"/>
    <lineage>
        <taxon>Bacteria</taxon>
        <taxon>Pseudomonadati</taxon>
        <taxon>Pseudomonadota</taxon>
        <taxon>Alphaproteobacteria</taxon>
        <taxon>Hyphomicrobiales</taxon>
        <taxon>Hyphomicrobiaceae</taxon>
        <taxon>Rhodomicrobium</taxon>
    </lineage>
</organism>
<proteinExistence type="predicted"/>
<sequence length="92" mass="10160">MQKRSPWTRYGDGHAADFEAAGTDYFVIVTDAYLNTRYRMPADRPVDRKTLIEDIDDEIEAIAAAKLARGETTQPMGRRAAQIVIDAGDAAS</sequence>
<evidence type="ECO:0000313" key="2">
    <source>
        <dbReference type="Proteomes" id="UP000623250"/>
    </source>
</evidence>